<gene>
    <name evidence="3" type="ordered locus">Dgeo_2195</name>
</gene>
<dbReference type="PROSITE" id="PS50983">
    <property type="entry name" value="FE_B12_PBP"/>
    <property type="match status" value="1"/>
</dbReference>
<dbReference type="CDD" id="cd01149">
    <property type="entry name" value="HutB"/>
    <property type="match status" value="1"/>
</dbReference>
<dbReference type="EMBL" id="CP000359">
    <property type="protein sequence ID" value="ABF46489.1"/>
    <property type="molecule type" value="Genomic_DNA"/>
</dbReference>
<dbReference type="STRING" id="319795.Dgeo_2195"/>
<dbReference type="eggNOG" id="COG4558">
    <property type="taxonomic scope" value="Bacteria"/>
</dbReference>
<dbReference type="PROSITE" id="PS51257">
    <property type="entry name" value="PROKAR_LIPOPROTEIN"/>
    <property type="match status" value="1"/>
</dbReference>
<dbReference type="InterPro" id="IPR050902">
    <property type="entry name" value="ABC_Transporter_SBP"/>
</dbReference>
<evidence type="ECO:0000259" key="2">
    <source>
        <dbReference type="PROSITE" id="PS50983"/>
    </source>
</evidence>
<dbReference type="Gene3D" id="3.40.50.1980">
    <property type="entry name" value="Nitrogenase molybdenum iron protein domain"/>
    <property type="match status" value="2"/>
</dbReference>
<dbReference type="AlphaFoldDB" id="Q1IW95"/>
<feature type="signal peptide" evidence="1">
    <location>
        <begin position="1"/>
        <end position="17"/>
    </location>
</feature>
<keyword evidence="4" id="KW-1185">Reference proteome</keyword>
<organism evidence="3 4">
    <name type="scientific">Deinococcus geothermalis (strain DSM 11300 / CIP 105573 / AG-3a)</name>
    <dbReference type="NCBI Taxonomy" id="319795"/>
    <lineage>
        <taxon>Bacteria</taxon>
        <taxon>Thermotogati</taxon>
        <taxon>Deinococcota</taxon>
        <taxon>Deinococci</taxon>
        <taxon>Deinococcales</taxon>
        <taxon>Deinococcaceae</taxon>
        <taxon>Deinococcus</taxon>
    </lineage>
</organism>
<evidence type="ECO:0000256" key="1">
    <source>
        <dbReference type="SAM" id="SignalP"/>
    </source>
</evidence>
<dbReference type="PANTHER" id="PTHR30535:SF4">
    <property type="entry name" value="HEMIN-BINDING PERIPLASMIC PROTEIN HMUT"/>
    <property type="match status" value="1"/>
</dbReference>
<evidence type="ECO:0000313" key="4">
    <source>
        <dbReference type="Proteomes" id="UP000002431"/>
    </source>
</evidence>
<protein>
    <submittedName>
        <fullName evidence="3">Periplasmic binding protein</fullName>
    </submittedName>
</protein>
<keyword evidence="1" id="KW-0732">Signal</keyword>
<dbReference type="KEGG" id="dge:Dgeo_2195"/>
<dbReference type="SUPFAM" id="SSF53807">
    <property type="entry name" value="Helical backbone' metal receptor"/>
    <property type="match status" value="1"/>
</dbReference>
<evidence type="ECO:0000313" key="3">
    <source>
        <dbReference type="EMBL" id="ABF46489.1"/>
    </source>
</evidence>
<accession>Q1IW95</accession>
<dbReference type="HOGENOM" id="CLU_038034_6_0_0"/>
<dbReference type="InterPro" id="IPR002491">
    <property type="entry name" value="ABC_transptr_periplasmic_BD"/>
</dbReference>
<dbReference type="Proteomes" id="UP000002431">
    <property type="component" value="Chromosome"/>
</dbReference>
<feature type="chain" id="PRO_5004191755" evidence="1">
    <location>
        <begin position="18"/>
        <end position="294"/>
    </location>
</feature>
<feature type="domain" description="Fe/B12 periplasmic-binding" evidence="2">
    <location>
        <begin position="37"/>
        <end position="294"/>
    </location>
</feature>
<reference evidence="3" key="1">
    <citation type="submission" date="2006-04" db="EMBL/GenBank/DDBJ databases">
        <title>Complete sequence of chromosome of Deinococcus geothermalis DSM 11300.</title>
        <authorList>
            <consortium name="US DOE Joint Genome Institute"/>
            <person name="Copeland A."/>
            <person name="Lucas S."/>
            <person name="Lapidus A."/>
            <person name="Barry K."/>
            <person name="Detter J.C."/>
            <person name="Glavina del Rio T."/>
            <person name="Hammon N."/>
            <person name="Israni S."/>
            <person name="Dalin E."/>
            <person name="Tice H."/>
            <person name="Pitluck S."/>
            <person name="Brettin T."/>
            <person name="Bruce D."/>
            <person name="Han C."/>
            <person name="Tapia R."/>
            <person name="Saunders E."/>
            <person name="Gilna P."/>
            <person name="Schmutz J."/>
            <person name="Larimer F."/>
            <person name="Land M."/>
            <person name="Hauser L."/>
            <person name="Kyrpides N."/>
            <person name="Kim E."/>
            <person name="Daly M.J."/>
            <person name="Fredrickson J.K."/>
            <person name="Makarova K.S."/>
            <person name="Gaidamakova E.K."/>
            <person name="Zhai M."/>
            <person name="Richardson P."/>
        </authorList>
    </citation>
    <scope>NUCLEOTIDE SEQUENCE</scope>
    <source>
        <strain evidence="3">DSM 11300</strain>
    </source>
</reference>
<sequence length="294" mass="30353">MKRACLTVMLGLSLACAEPVTITDADGNKVTVQDSSRVVTLGGPITEIVYALGVGNRVIAADTSSTFPAAAQALPKVGYQRSLSAEGIIALKPTLVIGTTEAGPPSTLAQLRAAGLNVLILPAEYTPEGTRAKISALGKVFGREAKAAEINMGIDRDLAKAANLAARFKVRPKVMFIYARGPQLVQISGTGTAANAMISLGGGVNAVRGVQGYKPLTPEAAVTAAPDVILMLSGGLESLGGVDGVLKLPGLAQTPAGRNRRVVALDDLYLLGFGPRLGRAVQDLTLRLHPELAR</sequence>
<dbReference type="RefSeq" id="WP_011531313.1">
    <property type="nucleotide sequence ID" value="NC_008025.1"/>
</dbReference>
<proteinExistence type="predicted"/>
<dbReference type="Pfam" id="PF01497">
    <property type="entry name" value="Peripla_BP_2"/>
    <property type="match status" value="1"/>
</dbReference>
<dbReference type="PANTHER" id="PTHR30535">
    <property type="entry name" value="VITAMIN B12-BINDING PROTEIN"/>
    <property type="match status" value="1"/>
</dbReference>
<name>Q1IW95_DEIGD</name>